<evidence type="ECO:0000313" key="2">
    <source>
        <dbReference type="Proteomes" id="UP001239267"/>
    </source>
</evidence>
<dbReference type="AlphaFoldDB" id="A0AAJ1SYK8"/>
<dbReference type="RefSeq" id="WP_307362908.1">
    <property type="nucleotide sequence ID" value="NZ_JAUSTB010000026.1"/>
</dbReference>
<gene>
    <name evidence="1" type="ORF">J2T23_003998</name>
</gene>
<protein>
    <recommendedName>
        <fullName evidence="3">SOUL heme-binding protein</fullName>
    </recommendedName>
</protein>
<dbReference type="InterPro" id="IPR011256">
    <property type="entry name" value="Reg_factor_effector_dom_sf"/>
</dbReference>
<dbReference type="PANTHER" id="PTHR11220">
    <property type="entry name" value="HEME-BINDING PROTEIN-RELATED"/>
    <property type="match status" value="1"/>
</dbReference>
<dbReference type="SUPFAM" id="SSF55136">
    <property type="entry name" value="Probable bacterial effector-binding domain"/>
    <property type="match status" value="1"/>
</dbReference>
<comment type="caution">
    <text evidence="1">The sequence shown here is derived from an EMBL/GenBank/DDBJ whole genome shotgun (WGS) entry which is preliminary data.</text>
</comment>
<dbReference type="EMBL" id="JAUSTB010000026">
    <property type="protein sequence ID" value="MDQ0148069.1"/>
    <property type="molecule type" value="Genomic_DNA"/>
</dbReference>
<name>A0AAJ1SYK8_9MICC</name>
<evidence type="ECO:0008006" key="3">
    <source>
        <dbReference type="Google" id="ProtNLM"/>
    </source>
</evidence>
<organism evidence="1 2">
    <name type="scientific">Pseudarthrobacter niigatensis</name>
    <dbReference type="NCBI Taxonomy" id="369935"/>
    <lineage>
        <taxon>Bacteria</taxon>
        <taxon>Bacillati</taxon>
        <taxon>Actinomycetota</taxon>
        <taxon>Actinomycetes</taxon>
        <taxon>Micrococcales</taxon>
        <taxon>Micrococcaceae</taxon>
        <taxon>Pseudarthrobacter</taxon>
    </lineage>
</organism>
<accession>A0AAJ1SYK8</accession>
<dbReference type="Gene3D" id="3.20.80.10">
    <property type="entry name" value="Regulatory factor, effector binding domain"/>
    <property type="match status" value="2"/>
</dbReference>
<dbReference type="Pfam" id="PF04832">
    <property type="entry name" value="SOUL"/>
    <property type="match status" value="1"/>
</dbReference>
<sequence length="201" mass="21495">MTEQQPFELVRRYPHFELRRYPDYVVAEVSVTADFDRAGNAAFRYLFNYISGNNTARQKLAMTAPVIQEAGGQKLAMTAPVLQRGPLPGSGEPAEFSVAFVLPAGLNAETAPVPTDPRVTVRAVPGSLAAVLGFSGSGSASAFERRNNGLQAALTLAGLTPVGAPRFARFDPPFKPWFLRHNEVVQDVMERPPGGAAPASG</sequence>
<dbReference type="PANTHER" id="PTHR11220:SF58">
    <property type="entry name" value="SOUL HEME-BINDING FAMILY PROTEIN"/>
    <property type="match status" value="1"/>
</dbReference>
<proteinExistence type="predicted"/>
<keyword evidence="2" id="KW-1185">Reference proteome</keyword>
<evidence type="ECO:0000313" key="1">
    <source>
        <dbReference type="EMBL" id="MDQ0148069.1"/>
    </source>
</evidence>
<dbReference type="InterPro" id="IPR006917">
    <property type="entry name" value="SOUL_heme-bd"/>
</dbReference>
<reference evidence="1 2" key="1">
    <citation type="submission" date="2023-07" db="EMBL/GenBank/DDBJ databases">
        <title>Sorghum-associated microbial communities from plants grown in Nebraska, USA.</title>
        <authorList>
            <person name="Schachtman D."/>
        </authorList>
    </citation>
    <scope>NUCLEOTIDE SEQUENCE [LARGE SCALE GENOMIC DNA]</scope>
    <source>
        <strain evidence="1 2">DS1001</strain>
    </source>
</reference>
<dbReference type="Proteomes" id="UP001239267">
    <property type="component" value="Unassembled WGS sequence"/>
</dbReference>